<dbReference type="EMBL" id="QOKW01000022">
    <property type="protein sequence ID" value="KAA0677701.1"/>
    <property type="molecule type" value="Genomic_DNA"/>
</dbReference>
<reference evidence="2 3" key="1">
    <citation type="submission" date="2018-07" db="EMBL/GenBank/DDBJ databases">
        <title>Genome sequence of Azospirillum sp. ATCC 49961.</title>
        <authorList>
            <person name="Sant'Anna F.H."/>
            <person name="Baldani J.I."/>
            <person name="Zilli J.E."/>
            <person name="Reis V.M."/>
            <person name="Hartmann A."/>
            <person name="Cruz L."/>
            <person name="de Souza E.M."/>
            <person name="de Oliveira Pedrosa F."/>
            <person name="Passaglia L.M.P."/>
        </authorList>
    </citation>
    <scope>NUCLEOTIDE SEQUENCE [LARGE SCALE GENOMIC DNA]</scope>
    <source>
        <strain evidence="2 3">ATCC 49961</strain>
    </source>
</reference>
<dbReference type="InterPro" id="IPR018588">
    <property type="entry name" value="Dihaem_cytochrome-c"/>
</dbReference>
<dbReference type="RefSeq" id="WP_149471168.1">
    <property type="nucleotide sequence ID" value="NZ_QOKW01000022.1"/>
</dbReference>
<evidence type="ECO:0000313" key="3">
    <source>
        <dbReference type="Proteomes" id="UP000480854"/>
    </source>
</evidence>
<dbReference type="Pfam" id="PF09626">
    <property type="entry name" value="DHC"/>
    <property type="match status" value="1"/>
</dbReference>
<comment type="caution">
    <text evidence="2">The sequence shown here is derived from an EMBL/GenBank/DDBJ whole genome shotgun (WGS) entry which is preliminary data.</text>
</comment>
<gene>
    <name evidence="2" type="ORF">DS843_22955</name>
</gene>
<sequence length="141" mass="15342">MRVVIGATAALLLIGGAALANEFERVAPVTDAATLKECSECHMAYQPGLLPAASWNRIMDGLADHFGENASLPADTVATIRADLTRNAGRGDGQLLRITNQRWWQRKHDFDPAIWKRPAVASKGNCEACHREAAKGLYEDD</sequence>
<dbReference type="Proteomes" id="UP000480854">
    <property type="component" value="Unassembled WGS sequence"/>
</dbReference>
<dbReference type="AlphaFoldDB" id="A0A9W7KQH1"/>
<proteinExistence type="predicted"/>
<protein>
    <submittedName>
        <fullName evidence="2">Cytochrome C</fullName>
    </submittedName>
</protein>
<feature type="chain" id="PRO_5040792675" evidence="1">
    <location>
        <begin position="21"/>
        <end position="141"/>
    </location>
</feature>
<feature type="signal peptide" evidence="1">
    <location>
        <begin position="1"/>
        <end position="20"/>
    </location>
</feature>
<accession>A0A9W7KQH1</accession>
<keyword evidence="1" id="KW-0732">Signal</keyword>
<evidence type="ECO:0000256" key="1">
    <source>
        <dbReference type="SAM" id="SignalP"/>
    </source>
</evidence>
<keyword evidence="3" id="KW-1185">Reference proteome</keyword>
<dbReference type="OrthoDB" id="5296814at2"/>
<name>A0A9W7KQH1_9PROT</name>
<organism evidence="2 3">
    <name type="scientific">Roseomonas genomospecies 6</name>
    <dbReference type="NCBI Taxonomy" id="214106"/>
    <lineage>
        <taxon>Bacteria</taxon>
        <taxon>Pseudomonadati</taxon>
        <taxon>Pseudomonadota</taxon>
        <taxon>Alphaproteobacteria</taxon>
        <taxon>Acetobacterales</taxon>
        <taxon>Roseomonadaceae</taxon>
        <taxon>Roseomonas</taxon>
    </lineage>
</organism>
<evidence type="ECO:0000313" key="2">
    <source>
        <dbReference type="EMBL" id="KAA0677701.1"/>
    </source>
</evidence>